<sequence>MSALLEVRGLSTVYDAPEGPIRAVDGVDLTVGRGEILGVVGESGSGKTTLVMSLMRLVKPPGKILKGGEMLLDGEDLFGLPRSKMPARRGRDLALIPQSAMHALNPVIPVDKQVAEAITVHRKVNSKDALLAARERLVEVGIPAERHSAYPHELSGGMRQRCVIAMAVANEPKLVIADEPVSGLDVVVQARILRLIAELKESRGLSMILVSHDLSTVARVCDRIAVMYAGRIVETGEARTLFKSPLHPYTRALVAAIPQVQGPKQALRAIPGDPPDLSQLPPGCDFQPRCPSAFADCETVDPSLEEVEPGRKAACLLYHKNERRQLDE</sequence>
<dbReference type="SUPFAM" id="SSF52540">
    <property type="entry name" value="P-loop containing nucleoside triphosphate hydrolases"/>
    <property type="match status" value="1"/>
</dbReference>
<organism evidence="9">
    <name type="scientific">uncultured Rubrobacteraceae bacterium</name>
    <dbReference type="NCBI Taxonomy" id="349277"/>
    <lineage>
        <taxon>Bacteria</taxon>
        <taxon>Bacillati</taxon>
        <taxon>Actinomycetota</taxon>
        <taxon>Rubrobacteria</taxon>
        <taxon>Rubrobacterales</taxon>
        <taxon>Rubrobacteraceae</taxon>
        <taxon>environmental samples</taxon>
    </lineage>
</organism>
<keyword evidence="5" id="KW-0547">Nucleotide-binding</keyword>
<keyword evidence="3" id="KW-0813">Transport</keyword>
<dbReference type="GO" id="GO:0005886">
    <property type="term" value="C:plasma membrane"/>
    <property type="evidence" value="ECO:0007669"/>
    <property type="project" value="UniProtKB-SubCell"/>
</dbReference>
<gene>
    <name evidence="9" type="ORF">AVDCRST_MAG37-785</name>
</gene>
<comment type="similarity">
    <text evidence="2">Belongs to the ABC transporter superfamily.</text>
</comment>
<evidence type="ECO:0000256" key="7">
    <source>
        <dbReference type="ARBA" id="ARBA00023136"/>
    </source>
</evidence>
<comment type="subcellular location">
    <subcellularLocation>
        <location evidence="1">Cell membrane</location>
        <topology evidence="1">Peripheral membrane protein</topology>
    </subcellularLocation>
</comment>
<dbReference type="NCBIfam" id="TIGR01727">
    <property type="entry name" value="oligo_HPY"/>
    <property type="match status" value="1"/>
</dbReference>
<protein>
    <submittedName>
        <fullName evidence="9">Oligopeptide transport ATP-binding protein OppD</fullName>
    </submittedName>
</protein>
<dbReference type="InterPro" id="IPR050388">
    <property type="entry name" value="ABC_Ni/Peptide_Import"/>
</dbReference>
<dbReference type="PROSITE" id="PS50893">
    <property type="entry name" value="ABC_TRANSPORTER_2"/>
    <property type="match status" value="1"/>
</dbReference>
<dbReference type="FunFam" id="3.40.50.300:FF:000016">
    <property type="entry name" value="Oligopeptide ABC transporter ATP-binding component"/>
    <property type="match status" value="1"/>
</dbReference>
<dbReference type="SMART" id="SM00382">
    <property type="entry name" value="AAA"/>
    <property type="match status" value="1"/>
</dbReference>
<dbReference type="Gene3D" id="3.40.50.300">
    <property type="entry name" value="P-loop containing nucleotide triphosphate hydrolases"/>
    <property type="match status" value="1"/>
</dbReference>
<reference evidence="9" key="1">
    <citation type="submission" date="2020-02" db="EMBL/GenBank/DDBJ databases">
        <authorList>
            <person name="Meier V. D."/>
        </authorList>
    </citation>
    <scope>NUCLEOTIDE SEQUENCE</scope>
    <source>
        <strain evidence="9">AVDCRST_MAG37</strain>
    </source>
</reference>
<dbReference type="PANTHER" id="PTHR43297">
    <property type="entry name" value="OLIGOPEPTIDE TRANSPORT ATP-BINDING PROTEIN APPD"/>
    <property type="match status" value="1"/>
</dbReference>
<accession>A0A6J4Q3K1</accession>
<evidence type="ECO:0000259" key="8">
    <source>
        <dbReference type="PROSITE" id="PS50893"/>
    </source>
</evidence>
<dbReference type="AlphaFoldDB" id="A0A6J4Q3K1"/>
<evidence type="ECO:0000256" key="1">
    <source>
        <dbReference type="ARBA" id="ARBA00004202"/>
    </source>
</evidence>
<dbReference type="GO" id="GO:0015833">
    <property type="term" value="P:peptide transport"/>
    <property type="evidence" value="ECO:0007669"/>
    <property type="project" value="InterPro"/>
</dbReference>
<feature type="domain" description="ABC transporter" evidence="8">
    <location>
        <begin position="5"/>
        <end position="254"/>
    </location>
</feature>
<evidence type="ECO:0000313" key="9">
    <source>
        <dbReference type="EMBL" id="CAA9433588.1"/>
    </source>
</evidence>
<dbReference type="Pfam" id="PF00005">
    <property type="entry name" value="ABC_tran"/>
    <property type="match status" value="1"/>
</dbReference>
<dbReference type="GO" id="GO:0005524">
    <property type="term" value="F:ATP binding"/>
    <property type="evidence" value="ECO:0007669"/>
    <property type="project" value="UniProtKB-KW"/>
</dbReference>
<dbReference type="InterPro" id="IPR027417">
    <property type="entry name" value="P-loop_NTPase"/>
</dbReference>
<evidence type="ECO:0000256" key="4">
    <source>
        <dbReference type="ARBA" id="ARBA00022475"/>
    </source>
</evidence>
<keyword evidence="4" id="KW-1003">Cell membrane</keyword>
<dbReference type="InterPro" id="IPR003439">
    <property type="entry name" value="ABC_transporter-like_ATP-bd"/>
</dbReference>
<dbReference type="InterPro" id="IPR003593">
    <property type="entry name" value="AAA+_ATPase"/>
</dbReference>
<proteinExistence type="inferred from homology"/>
<dbReference type="Pfam" id="PF08352">
    <property type="entry name" value="oligo_HPY"/>
    <property type="match status" value="1"/>
</dbReference>
<dbReference type="GO" id="GO:0016887">
    <property type="term" value="F:ATP hydrolysis activity"/>
    <property type="evidence" value="ECO:0007669"/>
    <property type="project" value="InterPro"/>
</dbReference>
<evidence type="ECO:0000256" key="2">
    <source>
        <dbReference type="ARBA" id="ARBA00005417"/>
    </source>
</evidence>
<evidence type="ECO:0000256" key="6">
    <source>
        <dbReference type="ARBA" id="ARBA00022840"/>
    </source>
</evidence>
<evidence type="ECO:0000256" key="3">
    <source>
        <dbReference type="ARBA" id="ARBA00022448"/>
    </source>
</evidence>
<keyword evidence="7" id="KW-0472">Membrane</keyword>
<dbReference type="CDD" id="cd03257">
    <property type="entry name" value="ABC_NikE_OppD_transporters"/>
    <property type="match status" value="1"/>
</dbReference>
<evidence type="ECO:0000256" key="5">
    <source>
        <dbReference type="ARBA" id="ARBA00022741"/>
    </source>
</evidence>
<keyword evidence="6 9" id="KW-0067">ATP-binding</keyword>
<dbReference type="EMBL" id="CADCVD010000030">
    <property type="protein sequence ID" value="CAA9433588.1"/>
    <property type="molecule type" value="Genomic_DNA"/>
</dbReference>
<dbReference type="InterPro" id="IPR013563">
    <property type="entry name" value="Oligopep_ABC_C"/>
</dbReference>
<dbReference type="PANTHER" id="PTHR43297:SF2">
    <property type="entry name" value="DIPEPTIDE TRANSPORT ATP-BINDING PROTEIN DPPD"/>
    <property type="match status" value="1"/>
</dbReference>
<name>A0A6J4Q3K1_9ACTN</name>